<dbReference type="Proteomes" id="UP001163152">
    <property type="component" value="Chromosome"/>
</dbReference>
<evidence type="ECO:0000313" key="2">
    <source>
        <dbReference type="EMBL" id="WAL61607.1"/>
    </source>
</evidence>
<evidence type="ECO:0000256" key="1">
    <source>
        <dbReference type="SAM" id="Coils"/>
    </source>
</evidence>
<dbReference type="RefSeq" id="WP_268611617.1">
    <property type="nucleotide sequence ID" value="NZ_CP113797.1"/>
</dbReference>
<dbReference type="EMBL" id="CP113797">
    <property type="protein sequence ID" value="WAL61607.1"/>
    <property type="molecule type" value="Genomic_DNA"/>
</dbReference>
<accession>A0A9E9CAY8</accession>
<protein>
    <submittedName>
        <fullName evidence="2">Uncharacterized protein</fullName>
    </submittedName>
</protein>
<proteinExistence type="predicted"/>
<dbReference type="KEGG" id="tsin:OXH18_06375"/>
<sequence length="122" mass="13725">MDLLHDQMAALNDKVDALHQTIEELGGQVTEILSEVKLVTADKNPLQPGAATVRQSYQSRRLDEELEHKDVLSDFTYLETDSQSGERTLAPEVQIQRLTAQLTAAYNRIAALEEQLLSKRIH</sequence>
<reference evidence="2" key="1">
    <citation type="submission" date="2022-12" db="EMBL/GenBank/DDBJ databases">
        <title>Polyphasic identification of a Novel Hot-Spring Cyanobacterium Ocullathermofonsia sinensis gen nov. sp. nov. and Genomic Insights on its Adaptations to the Thermal Habitat.</title>
        <authorList>
            <person name="Daroch M."/>
            <person name="Tang J."/>
            <person name="Jiang Y."/>
        </authorList>
    </citation>
    <scope>NUCLEOTIDE SEQUENCE</scope>
    <source>
        <strain evidence="2">PKUAC-SCTA174</strain>
    </source>
</reference>
<keyword evidence="3" id="KW-1185">Reference proteome</keyword>
<keyword evidence="1" id="KW-0175">Coiled coil</keyword>
<feature type="coiled-coil region" evidence="1">
    <location>
        <begin position="1"/>
        <end position="28"/>
    </location>
</feature>
<dbReference type="AlphaFoldDB" id="A0A9E9CAY8"/>
<gene>
    <name evidence="2" type="ORF">OXH18_06375</name>
</gene>
<name>A0A9E9CAY8_9CYAN</name>
<evidence type="ECO:0000313" key="3">
    <source>
        <dbReference type="Proteomes" id="UP001163152"/>
    </source>
</evidence>
<organism evidence="2 3">
    <name type="scientific">Thermocoleostomius sinensis A174</name>
    <dbReference type="NCBI Taxonomy" id="2016057"/>
    <lineage>
        <taxon>Bacteria</taxon>
        <taxon>Bacillati</taxon>
        <taxon>Cyanobacteriota</taxon>
        <taxon>Cyanophyceae</taxon>
        <taxon>Oculatellales</taxon>
        <taxon>Oculatellaceae</taxon>
        <taxon>Thermocoleostomius</taxon>
    </lineage>
</organism>